<gene>
    <name evidence="5" type="ORF">H9751_10115</name>
</gene>
<keyword evidence="3" id="KW-0804">Transcription</keyword>
<keyword evidence="1" id="KW-0805">Transcription regulation</keyword>
<dbReference type="Pfam" id="PF01047">
    <property type="entry name" value="MarR"/>
    <property type="match status" value="1"/>
</dbReference>
<sequence length="152" mass="17156">MTATPSELAKRLRPVVTRMYLLYFRQTTQSTISTAQLSIMMNLKAHGALRISQIAELESIRMPTASNAINHLESLELVSRVRDVSDRRGVRVRLTDLGESELQRIGDERDEQMAGILSALEPDQLEKLEEFLPTLESGMAIFDSHRMGEKQA</sequence>
<evidence type="ECO:0000256" key="2">
    <source>
        <dbReference type="ARBA" id="ARBA00023125"/>
    </source>
</evidence>
<proteinExistence type="predicted"/>
<organism evidence="5 6">
    <name type="scientific">Candidatus Corynebacterium faecigallinarum</name>
    <dbReference type="NCBI Taxonomy" id="2838528"/>
    <lineage>
        <taxon>Bacteria</taxon>
        <taxon>Bacillati</taxon>
        <taxon>Actinomycetota</taxon>
        <taxon>Actinomycetes</taxon>
        <taxon>Mycobacteriales</taxon>
        <taxon>Corynebacteriaceae</taxon>
        <taxon>Corynebacterium</taxon>
    </lineage>
</organism>
<keyword evidence="2" id="KW-0238">DNA-binding</keyword>
<accession>A0A9D2QE21</accession>
<dbReference type="InterPro" id="IPR023187">
    <property type="entry name" value="Tscrpt_reg_MarR-type_CS"/>
</dbReference>
<reference evidence="5" key="1">
    <citation type="journal article" date="2021" name="PeerJ">
        <title>Extensive microbial diversity within the chicken gut microbiome revealed by metagenomics and culture.</title>
        <authorList>
            <person name="Gilroy R."/>
            <person name="Ravi A."/>
            <person name="Getino M."/>
            <person name="Pursley I."/>
            <person name="Horton D.L."/>
            <person name="Alikhan N.F."/>
            <person name="Baker D."/>
            <person name="Gharbi K."/>
            <person name="Hall N."/>
            <person name="Watson M."/>
            <person name="Adriaenssens E.M."/>
            <person name="Foster-Nyarko E."/>
            <person name="Jarju S."/>
            <person name="Secka A."/>
            <person name="Antonio M."/>
            <person name="Oren A."/>
            <person name="Chaudhuri R.R."/>
            <person name="La Ragione R."/>
            <person name="Hildebrand F."/>
            <person name="Pallen M.J."/>
        </authorList>
    </citation>
    <scope>NUCLEOTIDE SEQUENCE</scope>
    <source>
        <strain evidence="5">ChiHjej13B12-4958</strain>
    </source>
</reference>
<evidence type="ECO:0000313" key="5">
    <source>
        <dbReference type="EMBL" id="HJC85876.1"/>
    </source>
</evidence>
<dbReference type="AlphaFoldDB" id="A0A9D2QE21"/>
<protein>
    <submittedName>
        <fullName evidence="5">MarR family transcriptional regulator</fullName>
    </submittedName>
</protein>
<evidence type="ECO:0000259" key="4">
    <source>
        <dbReference type="PROSITE" id="PS50995"/>
    </source>
</evidence>
<dbReference type="InterPro" id="IPR036390">
    <property type="entry name" value="WH_DNA-bd_sf"/>
</dbReference>
<dbReference type="Gene3D" id="1.10.10.10">
    <property type="entry name" value="Winged helix-like DNA-binding domain superfamily/Winged helix DNA-binding domain"/>
    <property type="match status" value="1"/>
</dbReference>
<dbReference type="GO" id="GO:0003700">
    <property type="term" value="F:DNA-binding transcription factor activity"/>
    <property type="evidence" value="ECO:0007669"/>
    <property type="project" value="InterPro"/>
</dbReference>
<dbReference type="Proteomes" id="UP000823858">
    <property type="component" value="Unassembled WGS sequence"/>
</dbReference>
<dbReference type="PROSITE" id="PS01117">
    <property type="entry name" value="HTH_MARR_1"/>
    <property type="match status" value="1"/>
</dbReference>
<dbReference type="PANTHER" id="PTHR39515:SF2">
    <property type="entry name" value="HTH-TYPE TRANSCRIPTIONAL REGULATOR RV0880"/>
    <property type="match status" value="1"/>
</dbReference>
<dbReference type="InterPro" id="IPR052526">
    <property type="entry name" value="HTH-type_Bedaq_tolerance"/>
</dbReference>
<name>A0A9D2QE21_9CORY</name>
<dbReference type="SUPFAM" id="SSF46785">
    <property type="entry name" value="Winged helix' DNA-binding domain"/>
    <property type="match status" value="1"/>
</dbReference>
<dbReference type="InterPro" id="IPR000835">
    <property type="entry name" value="HTH_MarR-typ"/>
</dbReference>
<dbReference type="InterPro" id="IPR036388">
    <property type="entry name" value="WH-like_DNA-bd_sf"/>
</dbReference>
<dbReference type="PANTHER" id="PTHR39515">
    <property type="entry name" value="CONSERVED PROTEIN"/>
    <property type="match status" value="1"/>
</dbReference>
<evidence type="ECO:0000256" key="1">
    <source>
        <dbReference type="ARBA" id="ARBA00023015"/>
    </source>
</evidence>
<comment type="caution">
    <text evidence="5">The sequence shown here is derived from an EMBL/GenBank/DDBJ whole genome shotgun (WGS) entry which is preliminary data.</text>
</comment>
<evidence type="ECO:0000256" key="3">
    <source>
        <dbReference type="ARBA" id="ARBA00023163"/>
    </source>
</evidence>
<dbReference type="SMART" id="SM00347">
    <property type="entry name" value="HTH_MARR"/>
    <property type="match status" value="1"/>
</dbReference>
<dbReference type="PROSITE" id="PS50995">
    <property type="entry name" value="HTH_MARR_2"/>
    <property type="match status" value="1"/>
</dbReference>
<evidence type="ECO:0000313" key="6">
    <source>
        <dbReference type="Proteomes" id="UP000823858"/>
    </source>
</evidence>
<dbReference type="GO" id="GO:0003677">
    <property type="term" value="F:DNA binding"/>
    <property type="evidence" value="ECO:0007669"/>
    <property type="project" value="UniProtKB-KW"/>
</dbReference>
<feature type="domain" description="HTH marR-type" evidence="4">
    <location>
        <begin position="5"/>
        <end position="137"/>
    </location>
</feature>
<dbReference type="EMBL" id="DWVP01000023">
    <property type="protein sequence ID" value="HJC85876.1"/>
    <property type="molecule type" value="Genomic_DNA"/>
</dbReference>
<reference evidence="5" key="2">
    <citation type="submission" date="2021-04" db="EMBL/GenBank/DDBJ databases">
        <authorList>
            <person name="Gilroy R."/>
        </authorList>
    </citation>
    <scope>NUCLEOTIDE SEQUENCE</scope>
    <source>
        <strain evidence="5">ChiHjej13B12-4958</strain>
    </source>
</reference>